<gene>
    <name evidence="3" type="ORF">SAMN04488004_1543</name>
</gene>
<proteinExistence type="predicted"/>
<evidence type="ECO:0000256" key="1">
    <source>
        <dbReference type="SAM" id="Phobius"/>
    </source>
</evidence>
<evidence type="ECO:0000259" key="2">
    <source>
        <dbReference type="PROSITE" id="PS51332"/>
    </source>
</evidence>
<dbReference type="AlphaFoldDB" id="A0A1I4K1Z0"/>
<feature type="domain" description="B12-binding" evidence="2">
    <location>
        <begin position="71"/>
        <end position="146"/>
    </location>
</feature>
<evidence type="ECO:0000313" key="3">
    <source>
        <dbReference type="EMBL" id="SFL72436.1"/>
    </source>
</evidence>
<dbReference type="Gene3D" id="3.40.50.280">
    <property type="entry name" value="Cobalamin-binding domain"/>
    <property type="match status" value="1"/>
</dbReference>
<keyword evidence="1" id="KW-1133">Transmembrane helix</keyword>
<keyword evidence="1" id="KW-0472">Membrane</keyword>
<dbReference type="GO" id="GO:0031419">
    <property type="term" value="F:cobalamin binding"/>
    <property type="evidence" value="ECO:0007669"/>
    <property type="project" value="InterPro"/>
</dbReference>
<protein>
    <submittedName>
        <fullName evidence="3">B12 binding domain-containing protein</fullName>
    </submittedName>
</protein>
<dbReference type="PROSITE" id="PS51332">
    <property type="entry name" value="B12_BINDING"/>
    <property type="match status" value="1"/>
</dbReference>
<sequence>MQFIEARRAEGLTRPGVYLGYIGIAARRLGEGWNEDRLTSLQVTCATGHLYAVMRALQSAQPFSSRPAEHRRFVLFATILGEDHGIGITMAAGLLRDHGWNVTLKTNTDHNALVAHVEDTQPQIIGLSLSSERRLDALVRLVVAIRTTVAHAIIGFAPVMTLLKNAFQIWSISTLCSMMRGLLALNWIISFGCNADLTCH</sequence>
<dbReference type="SUPFAM" id="SSF52242">
    <property type="entry name" value="Cobalamin (vitamin B12)-binding domain"/>
    <property type="match status" value="1"/>
</dbReference>
<accession>A0A1I4K1Z0</accession>
<dbReference type="Pfam" id="PF02310">
    <property type="entry name" value="B12-binding"/>
    <property type="match status" value="1"/>
</dbReference>
<dbReference type="STRING" id="195913.SAMN04488004_1543"/>
<evidence type="ECO:0000313" key="4">
    <source>
        <dbReference type="Proteomes" id="UP000199550"/>
    </source>
</evidence>
<reference evidence="4" key="1">
    <citation type="submission" date="2016-10" db="EMBL/GenBank/DDBJ databases">
        <authorList>
            <person name="Varghese N."/>
            <person name="Submissions S."/>
        </authorList>
    </citation>
    <scope>NUCLEOTIDE SEQUENCE [LARGE SCALE GENOMIC DNA]</scope>
    <source>
        <strain evidence="4">DSM 16199</strain>
    </source>
</reference>
<feature type="transmembrane region" description="Helical" evidence="1">
    <location>
        <begin position="169"/>
        <end position="189"/>
    </location>
</feature>
<keyword evidence="4" id="KW-1185">Reference proteome</keyword>
<dbReference type="InterPro" id="IPR006158">
    <property type="entry name" value="Cobalamin-bd"/>
</dbReference>
<feature type="transmembrane region" description="Helical" evidence="1">
    <location>
        <begin position="137"/>
        <end position="157"/>
    </location>
</feature>
<organism evidence="3 4">
    <name type="scientific">Loktanella salsilacus</name>
    <dbReference type="NCBI Taxonomy" id="195913"/>
    <lineage>
        <taxon>Bacteria</taxon>
        <taxon>Pseudomonadati</taxon>
        <taxon>Pseudomonadota</taxon>
        <taxon>Alphaproteobacteria</taxon>
        <taxon>Rhodobacterales</taxon>
        <taxon>Roseobacteraceae</taxon>
        <taxon>Loktanella</taxon>
    </lineage>
</organism>
<keyword evidence="1" id="KW-0812">Transmembrane</keyword>
<dbReference type="EMBL" id="FOTF01000054">
    <property type="protein sequence ID" value="SFL72436.1"/>
    <property type="molecule type" value="Genomic_DNA"/>
</dbReference>
<name>A0A1I4K1Z0_9RHOB</name>
<dbReference type="Proteomes" id="UP000199550">
    <property type="component" value="Unassembled WGS sequence"/>
</dbReference>
<dbReference type="GO" id="GO:0046872">
    <property type="term" value="F:metal ion binding"/>
    <property type="evidence" value="ECO:0007669"/>
    <property type="project" value="InterPro"/>
</dbReference>
<dbReference type="InterPro" id="IPR036724">
    <property type="entry name" value="Cobalamin-bd_sf"/>
</dbReference>